<evidence type="ECO:0000313" key="13">
    <source>
        <dbReference type="WBParaSite" id="ACRNAN_scaffold2905.g17593.t1"/>
    </source>
</evidence>
<comment type="similarity">
    <text evidence="2 10">Belongs to the glycosyltransferase 31 family.</text>
</comment>
<keyword evidence="5 10" id="KW-0812">Transmembrane</keyword>
<evidence type="ECO:0000256" key="3">
    <source>
        <dbReference type="ARBA" id="ARBA00022676"/>
    </source>
</evidence>
<feature type="transmembrane region" description="Helical" evidence="10">
    <location>
        <begin position="7"/>
        <end position="31"/>
    </location>
</feature>
<name>A0A914DKR2_9BILA</name>
<keyword evidence="12" id="KW-1185">Reference proteome</keyword>
<dbReference type="InterPro" id="IPR002659">
    <property type="entry name" value="Glyco_trans_31"/>
</dbReference>
<comment type="subcellular location">
    <subcellularLocation>
        <location evidence="1 10">Golgi apparatus membrane</location>
        <topology evidence="1 10">Single-pass type II membrane protein</topology>
    </subcellularLocation>
</comment>
<evidence type="ECO:0000256" key="8">
    <source>
        <dbReference type="ARBA" id="ARBA00023034"/>
    </source>
</evidence>
<dbReference type="Gene3D" id="3.50.4.10">
    <property type="entry name" value="Hepatocyte Growth Factor"/>
    <property type="match status" value="1"/>
</dbReference>
<dbReference type="AlphaFoldDB" id="A0A914DKR2"/>
<keyword evidence="9 10" id="KW-0472">Membrane</keyword>
<dbReference type="WBParaSite" id="ACRNAN_scaffold2905.g17593.t1">
    <property type="protein sequence ID" value="ACRNAN_scaffold2905.g17593.t1"/>
    <property type="gene ID" value="ACRNAN_scaffold2905.g17593"/>
</dbReference>
<dbReference type="GO" id="GO:0016758">
    <property type="term" value="F:hexosyltransferase activity"/>
    <property type="evidence" value="ECO:0007669"/>
    <property type="project" value="InterPro"/>
</dbReference>
<dbReference type="PANTHER" id="PTHR11214">
    <property type="entry name" value="BETA-1,3-N-ACETYLGLUCOSAMINYLTRANSFERASE"/>
    <property type="match status" value="1"/>
</dbReference>
<dbReference type="InterPro" id="IPR003609">
    <property type="entry name" value="Pan_app"/>
</dbReference>
<protein>
    <recommendedName>
        <fullName evidence="10">Hexosyltransferase</fullName>
        <ecNumber evidence="10">2.4.1.-</ecNumber>
    </recommendedName>
</protein>
<keyword evidence="4" id="KW-0808">Transferase</keyword>
<evidence type="ECO:0000259" key="11">
    <source>
        <dbReference type="Pfam" id="PF00024"/>
    </source>
</evidence>
<evidence type="ECO:0000256" key="6">
    <source>
        <dbReference type="ARBA" id="ARBA00022968"/>
    </source>
</evidence>
<keyword evidence="6 10" id="KW-0735">Signal-anchor</keyword>
<feature type="domain" description="Apple" evidence="11">
    <location>
        <begin position="56"/>
        <end position="110"/>
    </location>
</feature>
<accession>A0A914DKR2</accession>
<dbReference type="Proteomes" id="UP000887540">
    <property type="component" value="Unplaced"/>
</dbReference>
<dbReference type="EC" id="2.4.1.-" evidence="10"/>
<evidence type="ECO:0000256" key="2">
    <source>
        <dbReference type="ARBA" id="ARBA00008661"/>
    </source>
</evidence>
<evidence type="ECO:0000256" key="7">
    <source>
        <dbReference type="ARBA" id="ARBA00022989"/>
    </source>
</evidence>
<keyword evidence="8 10" id="KW-0333">Golgi apparatus</keyword>
<evidence type="ECO:0000256" key="10">
    <source>
        <dbReference type="RuleBase" id="RU363063"/>
    </source>
</evidence>
<organism evidence="12 13">
    <name type="scientific">Acrobeloides nanus</name>
    <dbReference type="NCBI Taxonomy" id="290746"/>
    <lineage>
        <taxon>Eukaryota</taxon>
        <taxon>Metazoa</taxon>
        <taxon>Ecdysozoa</taxon>
        <taxon>Nematoda</taxon>
        <taxon>Chromadorea</taxon>
        <taxon>Rhabditida</taxon>
        <taxon>Tylenchina</taxon>
        <taxon>Cephalobomorpha</taxon>
        <taxon>Cephaloboidea</taxon>
        <taxon>Cephalobidae</taxon>
        <taxon>Acrobeloides</taxon>
    </lineage>
</organism>
<reference evidence="13" key="1">
    <citation type="submission" date="2022-11" db="UniProtKB">
        <authorList>
            <consortium name="WormBaseParasite"/>
        </authorList>
    </citation>
    <scope>IDENTIFICATION</scope>
</reference>
<evidence type="ECO:0000256" key="9">
    <source>
        <dbReference type="ARBA" id="ARBA00023136"/>
    </source>
</evidence>
<proteinExistence type="inferred from homology"/>
<sequence>MVVSKKFLAPIIIVCLSLYCSIFYIAVYVYYQSIRNLCIPTLLFNISLNDEYTSCPVRYEHRELIGDTLVSILGQKDKCCEFCEKAQGCKGYTWTNERNGLCVLKSSIKDFVDNINASSGVGPELPGYFLPHGQDNTTPLDDTNMIKILPPNGCNSATKLIVGVYSAPTEFDRRKWIRHNWAKVHSNETKVIFVIANHKVCALNRYICPLKDQSKNISKVTGKLYDKSPVERDTNSKWYIPRYVYDKKFYPLYPFGPTYFITGRGTLQKLQDTLRTRTPFLVSENFRRLPEDAIYIGKVAKLAGIQLQDVGGINLEKVSYWSDASNGYQQIPLGSVVREDNREQIWAQMKASYTIISTTNSPPST</sequence>
<evidence type="ECO:0000313" key="12">
    <source>
        <dbReference type="Proteomes" id="UP000887540"/>
    </source>
</evidence>
<keyword evidence="3 10" id="KW-0328">Glycosyltransferase</keyword>
<evidence type="ECO:0000256" key="1">
    <source>
        <dbReference type="ARBA" id="ARBA00004323"/>
    </source>
</evidence>
<dbReference type="GO" id="GO:0000139">
    <property type="term" value="C:Golgi membrane"/>
    <property type="evidence" value="ECO:0007669"/>
    <property type="project" value="UniProtKB-SubCell"/>
</dbReference>
<keyword evidence="7 10" id="KW-1133">Transmembrane helix</keyword>
<evidence type="ECO:0000256" key="5">
    <source>
        <dbReference type="ARBA" id="ARBA00022692"/>
    </source>
</evidence>
<dbReference type="Pfam" id="PF00024">
    <property type="entry name" value="PAN_1"/>
    <property type="match status" value="1"/>
</dbReference>
<evidence type="ECO:0000256" key="4">
    <source>
        <dbReference type="ARBA" id="ARBA00022679"/>
    </source>
</evidence>